<gene>
    <name evidence="1" type="ORF">GJU40_19555</name>
</gene>
<proteinExistence type="predicted"/>
<comment type="caution">
    <text evidence="1">The sequence shown here is derived from an EMBL/GenBank/DDBJ whole genome shotgun (WGS) entry which is preliminary data.</text>
</comment>
<dbReference type="InterPro" id="IPR010994">
    <property type="entry name" value="RuvA_2-like"/>
</dbReference>
<dbReference type="Pfam" id="PF13263">
    <property type="entry name" value="PHP_C"/>
    <property type="match status" value="1"/>
</dbReference>
<dbReference type="InterPro" id="IPR016195">
    <property type="entry name" value="Pol/histidinol_Pase-like"/>
</dbReference>
<dbReference type="SUPFAM" id="SSF89550">
    <property type="entry name" value="PHP domain-like"/>
    <property type="match status" value="1"/>
</dbReference>
<keyword evidence="2" id="KW-1185">Reference proteome</keyword>
<reference evidence="1 2" key="1">
    <citation type="submission" date="2019-11" db="EMBL/GenBank/DDBJ databases">
        <title>Bacillus lacus genome.</title>
        <authorList>
            <person name="Allen C.J."/>
            <person name="Newman J.D."/>
        </authorList>
    </citation>
    <scope>NUCLEOTIDE SEQUENCE [LARGE SCALE GENOMIC DNA]</scope>
    <source>
        <strain evidence="1 2">KCTC 33946</strain>
    </source>
</reference>
<dbReference type="Gene3D" id="1.10.150.20">
    <property type="entry name" value="5' to 3' exonuclease, C-terminal subdomain"/>
    <property type="match status" value="1"/>
</dbReference>
<dbReference type="CDD" id="cd19067">
    <property type="entry name" value="PfuEndoQ-like"/>
    <property type="match status" value="1"/>
</dbReference>
<evidence type="ECO:0000313" key="1">
    <source>
        <dbReference type="EMBL" id="MRX74319.1"/>
    </source>
</evidence>
<dbReference type="OrthoDB" id="9810135at2"/>
<organism evidence="1 2">
    <name type="scientific">Metabacillus lacus</name>
    <dbReference type="NCBI Taxonomy" id="1983721"/>
    <lineage>
        <taxon>Bacteria</taxon>
        <taxon>Bacillati</taxon>
        <taxon>Bacillota</taxon>
        <taxon>Bacilli</taxon>
        <taxon>Bacillales</taxon>
        <taxon>Bacillaceae</taxon>
        <taxon>Metabacillus</taxon>
    </lineage>
</organism>
<name>A0A7X2J2W5_9BACI</name>
<dbReference type="AlphaFoldDB" id="A0A7X2J2W5"/>
<dbReference type="PANTHER" id="PTHR40084:SF1">
    <property type="entry name" value="PHOSPHOTRANSFERASE"/>
    <property type="match status" value="1"/>
</dbReference>
<dbReference type="PANTHER" id="PTHR40084">
    <property type="entry name" value="PHOSPHOHYDROLASE, PHP FAMILY"/>
    <property type="match status" value="1"/>
</dbReference>
<dbReference type="Proteomes" id="UP000448867">
    <property type="component" value="Unassembled WGS sequence"/>
</dbReference>
<sequence>MKAYFADLHIHIGRTASYQPVKITAANSLTLENILIEASQHKGMDIIGIIDCHVPEVLASLKDKVEKGICKELEDGGISYGNTTLFLGTETEIYDEWSSGPIHVLSYFPTISSMESFSRWMEGKMKNITLSSQRIYAAGKEYQQKVKELEGLFIPAHIFTPHKSMYGSGVKASLSEVFVPEWIDGVELGLSSDTEMARGIGELSRYPFLTNSDAHSLAKIGREYQKLLLKEPSFEEFRMALQELNGRRILANYGLNPLLGKYHSTVCEKCGQGAEASQSECAFCGHKRLTKGVSQRIREISGTPPSFNRSRPPYIHQVPLQFIPGIGPKTLNVLKKRFGTEMAVLHSAAREELEETVSPKTASLIIAAREGRLNVKSGGGGTYGRIQ</sequence>
<dbReference type="EMBL" id="WKKI01000077">
    <property type="protein sequence ID" value="MRX74319.1"/>
    <property type="molecule type" value="Genomic_DNA"/>
</dbReference>
<dbReference type="SUPFAM" id="SSF47781">
    <property type="entry name" value="RuvA domain 2-like"/>
    <property type="match status" value="1"/>
</dbReference>
<dbReference type="RefSeq" id="WP_154309775.1">
    <property type="nucleotide sequence ID" value="NZ_WKKI01000077.1"/>
</dbReference>
<dbReference type="Gene3D" id="3.20.20.140">
    <property type="entry name" value="Metal-dependent hydrolases"/>
    <property type="match status" value="1"/>
</dbReference>
<evidence type="ECO:0000313" key="2">
    <source>
        <dbReference type="Proteomes" id="UP000448867"/>
    </source>
</evidence>
<protein>
    <submittedName>
        <fullName evidence="1">TIGR00375 family protein</fullName>
    </submittedName>
</protein>
<accession>A0A7X2J2W5</accession>